<evidence type="ECO:0000313" key="2">
    <source>
        <dbReference type="Proteomes" id="UP001232148"/>
    </source>
</evidence>
<gene>
    <name evidence="1" type="ORF">LX32DRAFT_640253</name>
</gene>
<dbReference type="Proteomes" id="UP001232148">
    <property type="component" value="Unassembled WGS sequence"/>
</dbReference>
<evidence type="ECO:0000313" key="1">
    <source>
        <dbReference type="EMBL" id="KAK2028122.1"/>
    </source>
</evidence>
<feature type="non-terminal residue" evidence="1">
    <location>
        <position position="77"/>
    </location>
</feature>
<reference evidence="1" key="1">
    <citation type="submission" date="2021-06" db="EMBL/GenBank/DDBJ databases">
        <title>Comparative genomics, transcriptomics and evolutionary studies reveal genomic signatures of adaptation to plant cell wall in hemibiotrophic fungi.</title>
        <authorList>
            <consortium name="DOE Joint Genome Institute"/>
            <person name="Baroncelli R."/>
            <person name="Diaz J.F."/>
            <person name="Benocci T."/>
            <person name="Peng M."/>
            <person name="Battaglia E."/>
            <person name="Haridas S."/>
            <person name="Andreopoulos W."/>
            <person name="Labutti K."/>
            <person name="Pangilinan J."/>
            <person name="Floch G.L."/>
            <person name="Makela M.R."/>
            <person name="Henrissat B."/>
            <person name="Grigoriev I.V."/>
            <person name="Crouch J.A."/>
            <person name="De Vries R.P."/>
            <person name="Sukno S.A."/>
            <person name="Thon M.R."/>
        </authorList>
    </citation>
    <scope>NUCLEOTIDE SEQUENCE</scope>
    <source>
        <strain evidence="1">MAFF235873</strain>
    </source>
</reference>
<comment type="caution">
    <text evidence="1">The sequence shown here is derived from an EMBL/GenBank/DDBJ whole genome shotgun (WGS) entry which is preliminary data.</text>
</comment>
<keyword evidence="2" id="KW-1185">Reference proteome</keyword>
<name>A0AAD9M142_9PEZI</name>
<organism evidence="1 2">
    <name type="scientific">Colletotrichum zoysiae</name>
    <dbReference type="NCBI Taxonomy" id="1216348"/>
    <lineage>
        <taxon>Eukaryota</taxon>
        <taxon>Fungi</taxon>
        <taxon>Dikarya</taxon>
        <taxon>Ascomycota</taxon>
        <taxon>Pezizomycotina</taxon>
        <taxon>Sordariomycetes</taxon>
        <taxon>Hypocreomycetidae</taxon>
        <taxon>Glomerellales</taxon>
        <taxon>Glomerellaceae</taxon>
        <taxon>Colletotrichum</taxon>
        <taxon>Colletotrichum graminicola species complex</taxon>
    </lineage>
</organism>
<accession>A0AAD9M142</accession>
<sequence length="77" mass="8294">MPALEPQLLHTRSPSKTKLAIVAGSVGKGSPFFCVATEAAAKQNAIPWMDFYARSASSFLRQRDAGQTATFVAWFGC</sequence>
<dbReference type="AlphaFoldDB" id="A0AAD9M142"/>
<dbReference type="EMBL" id="MU842883">
    <property type="protein sequence ID" value="KAK2028122.1"/>
    <property type="molecule type" value="Genomic_DNA"/>
</dbReference>
<proteinExistence type="predicted"/>
<protein>
    <submittedName>
        <fullName evidence="1">Uncharacterized protein</fullName>
    </submittedName>
</protein>